<dbReference type="InterPro" id="IPR015943">
    <property type="entry name" value="WD40/YVTN_repeat-like_dom_sf"/>
</dbReference>
<feature type="region of interest" description="Disordered" evidence="2">
    <location>
        <begin position="1"/>
        <end position="97"/>
    </location>
</feature>
<dbReference type="EMBL" id="NBII01000005">
    <property type="protein sequence ID" value="PAV18722.1"/>
    <property type="molecule type" value="Genomic_DNA"/>
</dbReference>
<keyword evidence="6" id="KW-1185">Reference proteome</keyword>
<feature type="compositionally biased region" description="Basic and acidic residues" evidence="2">
    <location>
        <begin position="124"/>
        <end position="140"/>
    </location>
</feature>
<feature type="region of interest" description="Disordered" evidence="2">
    <location>
        <begin position="436"/>
        <end position="466"/>
    </location>
</feature>
<proteinExistence type="inferred from homology"/>
<dbReference type="InterPro" id="IPR045111">
    <property type="entry name" value="Vps41/Vps8"/>
</dbReference>
<dbReference type="GO" id="GO:0030897">
    <property type="term" value="C:HOPS complex"/>
    <property type="evidence" value="ECO:0007669"/>
    <property type="project" value="TreeGrafter"/>
</dbReference>
<dbReference type="Pfam" id="PF12816">
    <property type="entry name" value="TPR_Vps8"/>
    <property type="match status" value="1"/>
</dbReference>
<feature type="compositionally biased region" description="Acidic residues" evidence="2">
    <location>
        <begin position="67"/>
        <end position="82"/>
    </location>
</feature>
<dbReference type="GO" id="GO:0005770">
    <property type="term" value="C:late endosome"/>
    <property type="evidence" value="ECO:0007669"/>
    <property type="project" value="TreeGrafter"/>
</dbReference>
<evidence type="ECO:0000259" key="4">
    <source>
        <dbReference type="Pfam" id="PF25066"/>
    </source>
</evidence>
<dbReference type="SUPFAM" id="SSF50978">
    <property type="entry name" value="WD40 repeat-like"/>
    <property type="match status" value="1"/>
</dbReference>
<dbReference type="GO" id="GO:0006623">
    <property type="term" value="P:protein targeting to vacuole"/>
    <property type="evidence" value="ECO:0007669"/>
    <property type="project" value="InterPro"/>
</dbReference>
<feature type="compositionally biased region" description="Low complexity" evidence="2">
    <location>
        <begin position="150"/>
        <end position="171"/>
    </location>
</feature>
<dbReference type="InParanoid" id="A0A286UGH1"/>
<dbReference type="InterPro" id="IPR059070">
    <property type="entry name" value="TPR_VPS8_2"/>
</dbReference>
<feature type="region of interest" description="Disordered" evidence="2">
    <location>
        <begin position="1561"/>
        <end position="1580"/>
    </location>
</feature>
<evidence type="ECO:0000256" key="1">
    <source>
        <dbReference type="ARBA" id="ARBA00009422"/>
    </source>
</evidence>
<feature type="region of interest" description="Disordered" evidence="2">
    <location>
        <begin position="111"/>
        <end position="182"/>
    </location>
</feature>
<gene>
    <name evidence="5" type="ORF">PNOK_0556500</name>
</gene>
<dbReference type="Pfam" id="PF23410">
    <property type="entry name" value="Beta-prop_VPS8"/>
    <property type="match status" value="1"/>
</dbReference>
<dbReference type="Proteomes" id="UP000217199">
    <property type="component" value="Unassembled WGS sequence"/>
</dbReference>
<evidence type="ECO:0000313" key="6">
    <source>
        <dbReference type="Proteomes" id="UP000217199"/>
    </source>
</evidence>
<feature type="domain" description="Vacuolar protein sorting-associated protein 8 central" evidence="3">
    <location>
        <begin position="833"/>
        <end position="1048"/>
    </location>
</feature>
<dbReference type="InterPro" id="IPR036322">
    <property type="entry name" value="WD40_repeat_dom_sf"/>
</dbReference>
<evidence type="ECO:0000256" key="2">
    <source>
        <dbReference type="SAM" id="MobiDB-lite"/>
    </source>
</evidence>
<reference evidence="5 6" key="1">
    <citation type="journal article" date="2017" name="Mol. Ecol.">
        <title>Comparative and population genomic landscape of Phellinus noxius: A hypervariable fungus causing root rot in trees.</title>
        <authorList>
            <person name="Chung C.L."/>
            <person name="Lee T.J."/>
            <person name="Akiba M."/>
            <person name="Lee H.H."/>
            <person name="Kuo T.H."/>
            <person name="Liu D."/>
            <person name="Ke H.M."/>
            <person name="Yokoi T."/>
            <person name="Roa M.B."/>
            <person name="Lu M.J."/>
            <person name="Chang Y.Y."/>
            <person name="Ann P.J."/>
            <person name="Tsai J.N."/>
            <person name="Chen C.Y."/>
            <person name="Tzean S.S."/>
            <person name="Ota Y."/>
            <person name="Hattori T."/>
            <person name="Sahashi N."/>
            <person name="Liou R.F."/>
            <person name="Kikuchi T."/>
            <person name="Tsai I.J."/>
        </authorList>
    </citation>
    <scope>NUCLEOTIDE SEQUENCE [LARGE SCALE GENOMIC DNA]</scope>
    <source>
        <strain evidence="5 6">FFPRI411160</strain>
    </source>
</reference>
<organism evidence="5 6">
    <name type="scientific">Pyrrhoderma noxium</name>
    <dbReference type="NCBI Taxonomy" id="2282107"/>
    <lineage>
        <taxon>Eukaryota</taxon>
        <taxon>Fungi</taxon>
        <taxon>Dikarya</taxon>
        <taxon>Basidiomycota</taxon>
        <taxon>Agaricomycotina</taxon>
        <taxon>Agaricomycetes</taxon>
        <taxon>Hymenochaetales</taxon>
        <taxon>Hymenochaetaceae</taxon>
        <taxon>Pyrrhoderma</taxon>
    </lineage>
</organism>
<feature type="compositionally biased region" description="Low complexity" evidence="2">
    <location>
        <begin position="1566"/>
        <end position="1580"/>
    </location>
</feature>
<accession>A0A286UGH1</accession>
<dbReference type="OrthoDB" id="289913at2759"/>
<feature type="compositionally biased region" description="Polar residues" evidence="2">
    <location>
        <begin position="1"/>
        <end position="10"/>
    </location>
</feature>
<comment type="similarity">
    <text evidence="1">Belongs to the VPS8 family.</text>
</comment>
<protein>
    <submittedName>
        <fullName evidence="5">Lateendosome to vacuole transport-family</fullName>
    </submittedName>
</protein>
<dbReference type="STRING" id="2282107.A0A286UGH1"/>
<sequence length="1580" mass="176375">MTSVNSSPISKLSFHDSDEEDFGLTHKNENGVGAHTTNDDPDSEADYNTRMDEIFSDSGDSNVNNDSMDDAIGEEEEEEEEGFVYTGKDAEPPSGGYREQLRDVLDEEIDSEDDTYGPAIDSDTSAHDLNVSRDDYEGVHVVETPASELSSSNSSVPMSSVSPVRMVSPHPEGTQSREGRPYLHPSISRLRSHVPERQRVTSVSSFGTAQLTARELESPSPSYFSSISRTSSISNLRATRTPTPKHEGEQETFRWSSLRIISENLYRKTPDKANAVLGSPMMGSPTVLAVNGLICIGMDVGRVFVFDFKQQLRCICGDENSARNFGPVTALALSNDHTFVAVGHVNGHIQLFDFKHPHVAARTVLPISLTAVRSGRQEGHLIGSRIVALGFISGRHTAFASADDQGMAFYHSLGKVLFMEANDCLRILGKYPEEEPVPLPLPPKRVESSSGTETPSSMKTITPHSSYRQARKGNTILAMSPLPPGAVEHATDSYQLIAMLTPIKLVIVGLKPAPKTWFRRHRDGDGGTNTASRWRGCLVWYPSISTSENPPKAEKKTKKGSSLETSQPLLAFSWASTVTILRVAESRTSHTVRNEKTGKIQKIDVGKISFSEYGLHTSQDDILAIQWLNINQLILFTDTSLEVLDIPSLKIIECVIYNTLGLVSPTLGYTSTGAVTYQDSIRDIHHSIRTYKGKIFCLEYRDIKTGTLLSWADRILSYVQDGDFLSAINLARDYYTGQAKGNKNGLPEDIEALHALVGGKISDLMVASARYAFSEDRFTDGTHITEDNRGVDRTSLFEDLVATCARACIALDEFDFLFEELFQHYDDAGISRIYLRQLEPFVLDGSIHFIPPRITQRLVAMHDEDGKYEAAEKIIWHIDPDCLDINQALGLCQKYQLYDALVYIYNTALQDYITPVVELINLVRKVQQRQRERYSRSSVSGSPISYNPFDEEQLTANAYKIYPYLSNTLSGLSYPSEIPIPSDDSIKAQSDVYSFLFHGRSRVWPPGNNGRLVLTADEEGGEEPTYPYVRLLLRFDAEAFLHVLDIAFEQSYLNDETNGTSRQIIVKILLDIVSTSGPNLSPSDITFVHIFVARNVPKYPQFIHIAPSSMQNLLVGLASDPDEGTREDRQLAAEFLLSAYTPHDSDYILHLFEEACFYRILRSWYRQEENWAELFSTYVNDSETHPDDLFSNLEETLTQSVRSNKGTTPPEMILVINDATPRLLRSNIPQTALLLDKYVPENHGDIVSSFEDDIPHKQYAYLRCLLGPPPSEEGLGYSRPGGPSISVDEKLRKLYLRLLCQLEPSNTIIGLEYLPREDMEIDEVVKICEEEGIYEAVVWLLNEESAVASLTKLEDFSNKLTVDLCQSILLSEDEPPIELDSVLKKLDNLYKMGIDICREHSQQTAEADVPVEDLWFKLLGSQIDAVQTISSNMIDDGNISPEEERTLSTLRSMVHESFTNLVAISSTKALSFPRLFKRLVDSTVRSRSHTGTRYSEFRNILTSMLESYRSEGDLLLMSKRIIDNDYFDTLEGLTKARSSGWTAPLGKCPKCKKRVTVESHTPDINASSSSSPPAAPLLAL</sequence>
<feature type="compositionally biased region" description="Low complexity" evidence="2">
    <location>
        <begin position="56"/>
        <end position="66"/>
    </location>
</feature>
<dbReference type="PANTHER" id="PTHR12616:SF8">
    <property type="entry name" value="VACUOLAR PROTEIN SORTING-ASSOCIATED PROTEIN 8 HOMOLOG"/>
    <property type="match status" value="1"/>
</dbReference>
<name>A0A286UGH1_9AGAM</name>
<evidence type="ECO:0000259" key="3">
    <source>
        <dbReference type="Pfam" id="PF12816"/>
    </source>
</evidence>
<dbReference type="Pfam" id="PF25066">
    <property type="entry name" value="TPR_VPS8_2"/>
    <property type="match status" value="1"/>
</dbReference>
<feature type="domain" description="VPS8-like TPR-like repeats" evidence="4">
    <location>
        <begin position="1380"/>
        <end position="1537"/>
    </location>
</feature>
<dbReference type="GO" id="GO:0034058">
    <property type="term" value="P:endosomal vesicle fusion"/>
    <property type="evidence" value="ECO:0007669"/>
    <property type="project" value="TreeGrafter"/>
</dbReference>
<dbReference type="Gene3D" id="2.130.10.10">
    <property type="entry name" value="YVTN repeat-like/Quinoprotein amine dehydrogenase"/>
    <property type="match status" value="1"/>
</dbReference>
<dbReference type="InterPro" id="IPR025941">
    <property type="entry name" value="Vps8_central_dom"/>
</dbReference>
<evidence type="ECO:0000313" key="5">
    <source>
        <dbReference type="EMBL" id="PAV18722.1"/>
    </source>
</evidence>
<dbReference type="PANTHER" id="PTHR12616">
    <property type="entry name" value="VACUOLAR PROTEIN SORTING VPS41"/>
    <property type="match status" value="1"/>
</dbReference>
<comment type="caution">
    <text evidence="5">The sequence shown here is derived from an EMBL/GenBank/DDBJ whole genome shotgun (WGS) entry which is preliminary data.</text>
</comment>
<feature type="compositionally biased region" description="Polar residues" evidence="2">
    <location>
        <begin position="448"/>
        <end position="466"/>
    </location>
</feature>